<dbReference type="NCBIfam" id="TIGR02530">
    <property type="entry name" value="flg_new"/>
    <property type="match status" value="1"/>
</dbReference>
<proteinExistence type="predicted"/>
<name>A0A2T0BJA2_9CLOT</name>
<evidence type="ECO:0008006" key="3">
    <source>
        <dbReference type="Google" id="ProtNLM"/>
    </source>
</evidence>
<accession>A0A2T0BJA2</accession>
<evidence type="ECO:0000313" key="2">
    <source>
        <dbReference type="Proteomes" id="UP000239471"/>
    </source>
</evidence>
<dbReference type="Pfam" id="PF12611">
    <property type="entry name" value="Flagellar_put"/>
    <property type="match status" value="1"/>
</dbReference>
<sequence length="128" mass="14112">MGYRIINGQAFQVGNVGGLENKSSVNKKVNNEGDFKDILNKAIDKKEGYTLSKHAAERLKAMNFSENDMKNIEKGFKLAEEKGAKNSVMVYKDVAIIASVENKTIITAVDKNRAQSNVFTNVDSVVIL</sequence>
<dbReference type="RefSeq" id="WP_106058659.1">
    <property type="nucleotide sequence ID" value="NZ_PVXQ01000004.1"/>
</dbReference>
<dbReference type="EMBL" id="PVXQ01000004">
    <property type="protein sequence ID" value="PRR83976.1"/>
    <property type="molecule type" value="Genomic_DNA"/>
</dbReference>
<keyword evidence="2" id="KW-1185">Reference proteome</keyword>
<comment type="caution">
    <text evidence="1">The sequence shown here is derived from an EMBL/GenBank/DDBJ whole genome shotgun (WGS) entry which is preliminary data.</text>
</comment>
<reference evidence="1 2" key="1">
    <citation type="submission" date="2018-03" db="EMBL/GenBank/DDBJ databases">
        <title>Genome sequence of Clostridium vincentii DSM 10228.</title>
        <authorList>
            <person name="Poehlein A."/>
            <person name="Daniel R."/>
        </authorList>
    </citation>
    <scope>NUCLEOTIDE SEQUENCE [LARGE SCALE GENOMIC DNA]</scope>
    <source>
        <strain evidence="1 2">DSM 10228</strain>
    </source>
</reference>
<protein>
    <recommendedName>
        <fullName evidence="3">Flagellar operon protein</fullName>
    </recommendedName>
</protein>
<dbReference type="Proteomes" id="UP000239471">
    <property type="component" value="Unassembled WGS sequence"/>
</dbReference>
<dbReference type="AlphaFoldDB" id="A0A2T0BJA2"/>
<evidence type="ECO:0000313" key="1">
    <source>
        <dbReference type="EMBL" id="PRR83976.1"/>
    </source>
</evidence>
<gene>
    <name evidence="1" type="ORF">CLVI_06300</name>
</gene>
<organism evidence="1 2">
    <name type="scientific">Clostridium vincentii</name>
    <dbReference type="NCBI Taxonomy" id="52704"/>
    <lineage>
        <taxon>Bacteria</taxon>
        <taxon>Bacillati</taxon>
        <taxon>Bacillota</taxon>
        <taxon>Clostridia</taxon>
        <taxon>Eubacteriales</taxon>
        <taxon>Clostridiaceae</taxon>
        <taxon>Clostridium</taxon>
    </lineage>
</organism>
<dbReference type="InterPro" id="IPR013367">
    <property type="entry name" value="Flagellar_put"/>
</dbReference>
<dbReference type="OrthoDB" id="165650at2"/>